<gene>
    <name evidence="6" type="primary">azoR</name>
    <name evidence="8" type="ORF">DJ018_17000</name>
</gene>
<name>A0A328A8J8_9CAUL</name>
<feature type="binding site" evidence="6">
    <location>
        <begin position="15"/>
        <end position="17"/>
    </location>
    <ligand>
        <name>FMN</name>
        <dbReference type="ChEBI" id="CHEBI:58210"/>
    </ligand>
</feature>
<dbReference type="EC" id="1.7.1.17" evidence="6"/>
<dbReference type="GO" id="GO:0010181">
    <property type="term" value="F:FMN binding"/>
    <property type="evidence" value="ECO:0007669"/>
    <property type="project" value="UniProtKB-UniRule"/>
</dbReference>
<sequence>MKLLHIDAGITGPGSASRHISAAVVNALTAADPTLQVVRRDLDADPIRHLDSAGLATLADNEVLREFLEADVLVIGAPMYNFGMASQLKSWFDHILVAGRTFRYGPNGPEGLAGGKKVIIASARGGVYAPGAPSAAADFHEPHLLQLLRFIGIEDVAIVRAEGLALGPEAREAALSKALADAANVPATLTAKLVA</sequence>
<dbReference type="OrthoDB" id="9787136at2"/>
<comment type="cofactor">
    <cofactor evidence="6">
        <name>FMN</name>
        <dbReference type="ChEBI" id="CHEBI:58210"/>
    </cofactor>
    <text evidence="6">Binds 1 FMN per subunit.</text>
</comment>
<keyword evidence="4 6" id="KW-0520">NAD</keyword>
<dbReference type="SUPFAM" id="SSF52218">
    <property type="entry name" value="Flavoproteins"/>
    <property type="match status" value="1"/>
</dbReference>
<keyword evidence="3 6" id="KW-0560">Oxidoreductase</keyword>
<accession>A0A328A8J8</accession>
<dbReference type="InterPro" id="IPR050104">
    <property type="entry name" value="FMN-dep_NADH:Q_OxRdtase_AzoR1"/>
</dbReference>
<evidence type="ECO:0000256" key="2">
    <source>
        <dbReference type="ARBA" id="ARBA00022643"/>
    </source>
</evidence>
<comment type="caution">
    <text evidence="6">Lacks conserved residue(s) required for the propagation of feature annotation.</text>
</comment>
<dbReference type="HAMAP" id="MF_01216">
    <property type="entry name" value="Azoreductase_type1"/>
    <property type="match status" value="1"/>
</dbReference>
<proteinExistence type="inferred from homology"/>
<organism evidence="8 9">
    <name type="scientific">Phenylobacterium deserti</name>
    <dbReference type="NCBI Taxonomy" id="1914756"/>
    <lineage>
        <taxon>Bacteria</taxon>
        <taxon>Pseudomonadati</taxon>
        <taxon>Pseudomonadota</taxon>
        <taxon>Alphaproteobacteria</taxon>
        <taxon>Caulobacterales</taxon>
        <taxon>Caulobacteraceae</taxon>
        <taxon>Phenylobacterium</taxon>
    </lineage>
</organism>
<dbReference type="PANTHER" id="PTHR43741">
    <property type="entry name" value="FMN-DEPENDENT NADH-AZOREDUCTASE 1"/>
    <property type="match status" value="1"/>
</dbReference>
<dbReference type="PANTHER" id="PTHR43741:SF4">
    <property type="entry name" value="FMN-DEPENDENT NADH:QUINONE OXIDOREDUCTASE"/>
    <property type="match status" value="1"/>
</dbReference>
<comment type="subunit">
    <text evidence="6">Homodimer.</text>
</comment>
<feature type="domain" description="Flavodoxin-like fold" evidence="7">
    <location>
        <begin position="1"/>
        <end position="183"/>
    </location>
</feature>
<feature type="binding site" evidence="6">
    <location>
        <begin position="79"/>
        <end position="82"/>
    </location>
    <ligand>
        <name>FMN</name>
        <dbReference type="ChEBI" id="CHEBI:58210"/>
    </ligand>
</feature>
<dbReference type="EC" id="1.6.5.-" evidence="6"/>
<dbReference type="InterPro" id="IPR023048">
    <property type="entry name" value="NADH:quinone_OxRdtase_FMN_depd"/>
</dbReference>
<keyword evidence="9" id="KW-1185">Reference proteome</keyword>
<comment type="caution">
    <text evidence="8">The sequence shown here is derived from an EMBL/GenBank/DDBJ whole genome shotgun (WGS) entry which is preliminary data.</text>
</comment>
<comment type="function">
    <text evidence="6">Quinone reductase that provides resistance to thiol-specific stress caused by electrophilic quinones.</text>
</comment>
<comment type="catalytic activity">
    <reaction evidence="6">
        <text>2 a quinone + NADH + H(+) = 2 a 1,4-benzosemiquinone + NAD(+)</text>
        <dbReference type="Rhea" id="RHEA:65952"/>
        <dbReference type="ChEBI" id="CHEBI:15378"/>
        <dbReference type="ChEBI" id="CHEBI:57540"/>
        <dbReference type="ChEBI" id="CHEBI:57945"/>
        <dbReference type="ChEBI" id="CHEBI:132124"/>
        <dbReference type="ChEBI" id="CHEBI:134225"/>
    </reaction>
</comment>
<comment type="function">
    <text evidence="6">Also exhibits azoreductase activity. Catalyzes the reductive cleavage of the azo bond in aromatic azo compounds to the corresponding amines.</text>
</comment>
<evidence type="ECO:0000259" key="7">
    <source>
        <dbReference type="Pfam" id="PF02525"/>
    </source>
</evidence>
<dbReference type="EMBL" id="QFYR01000005">
    <property type="protein sequence ID" value="RAK50870.1"/>
    <property type="molecule type" value="Genomic_DNA"/>
</dbReference>
<evidence type="ECO:0000313" key="9">
    <source>
        <dbReference type="Proteomes" id="UP000249725"/>
    </source>
</evidence>
<evidence type="ECO:0000256" key="5">
    <source>
        <dbReference type="ARBA" id="ARBA00048542"/>
    </source>
</evidence>
<comment type="catalytic activity">
    <reaction evidence="5">
        <text>N,N-dimethyl-1,4-phenylenediamine + anthranilate + 2 NAD(+) = 2-(4-dimethylaminophenyl)diazenylbenzoate + 2 NADH + 2 H(+)</text>
        <dbReference type="Rhea" id="RHEA:55872"/>
        <dbReference type="ChEBI" id="CHEBI:15378"/>
        <dbReference type="ChEBI" id="CHEBI:15783"/>
        <dbReference type="ChEBI" id="CHEBI:16567"/>
        <dbReference type="ChEBI" id="CHEBI:57540"/>
        <dbReference type="ChEBI" id="CHEBI:57945"/>
        <dbReference type="ChEBI" id="CHEBI:71579"/>
        <dbReference type="EC" id="1.7.1.17"/>
    </reaction>
    <physiologicalReaction direction="right-to-left" evidence="5">
        <dbReference type="Rhea" id="RHEA:55874"/>
    </physiologicalReaction>
</comment>
<dbReference type="GO" id="GO:0016655">
    <property type="term" value="F:oxidoreductase activity, acting on NAD(P)H, quinone or similar compound as acceptor"/>
    <property type="evidence" value="ECO:0007669"/>
    <property type="project" value="InterPro"/>
</dbReference>
<evidence type="ECO:0000256" key="3">
    <source>
        <dbReference type="ARBA" id="ARBA00023002"/>
    </source>
</evidence>
<comment type="similarity">
    <text evidence="6">Belongs to the azoreductase type 1 family.</text>
</comment>
<dbReference type="RefSeq" id="WP_111516180.1">
    <property type="nucleotide sequence ID" value="NZ_QFYR01000005.1"/>
</dbReference>
<keyword evidence="2 6" id="KW-0288">FMN</keyword>
<dbReference type="GO" id="GO:0009055">
    <property type="term" value="F:electron transfer activity"/>
    <property type="evidence" value="ECO:0007669"/>
    <property type="project" value="UniProtKB-UniRule"/>
</dbReference>
<evidence type="ECO:0000256" key="6">
    <source>
        <dbReference type="HAMAP-Rule" id="MF_01216"/>
    </source>
</evidence>
<evidence type="ECO:0000256" key="1">
    <source>
        <dbReference type="ARBA" id="ARBA00022630"/>
    </source>
</evidence>
<dbReference type="AlphaFoldDB" id="A0A328A8J8"/>
<dbReference type="Gene3D" id="3.40.50.360">
    <property type="match status" value="1"/>
</dbReference>
<dbReference type="InterPro" id="IPR029039">
    <property type="entry name" value="Flavoprotein-like_sf"/>
</dbReference>
<dbReference type="GO" id="GO:0016652">
    <property type="term" value="F:oxidoreductase activity, acting on NAD(P)H as acceptor"/>
    <property type="evidence" value="ECO:0007669"/>
    <property type="project" value="UniProtKB-UniRule"/>
</dbReference>
<evidence type="ECO:0000313" key="8">
    <source>
        <dbReference type="EMBL" id="RAK50870.1"/>
    </source>
</evidence>
<dbReference type="InterPro" id="IPR003680">
    <property type="entry name" value="Flavodoxin_fold"/>
</dbReference>
<dbReference type="Proteomes" id="UP000249725">
    <property type="component" value="Unassembled WGS sequence"/>
</dbReference>
<evidence type="ECO:0000256" key="4">
    <source>
        <dbReference type="ARBA" id="ARBA00023027"/>
    </source>
</evidence>
<dbReference type="Pfam" id="PF02525">
    <property type="entry name" value="Flavodoxin_2"/>
    <property type="match status" value="1"/>
</dbReference>
<keyword evidence="1 6" id="KW-0285">Flavoprotein</keyword>
<protein>
    <recommendedName>
        <fullName evidence="6">FMN dependent NADH:quinone oxidoreductase</fullName>
        <ecNumber evidence="6">1.6.5.-</ecNumber>
    </recommendedName>
    <alternativeName>
        <fullName evidence="6">Azo-dye reductase</fullName>
    </alternativeName>
    <alternativeName>
        <fullName evidence="6">FMN-dependent NADH-azo compound oxidoreductase</fullName>
    </alternativeName>
    <alternativeName>
        <fullName evidence="6">FMN-dependent NADH-azoreductase</fullName>
        <ecNumber evidence="6">1.7.1.17</ecNumber>
    </alternativeName>
</protein>
<reference evidence="9" key="1">
    <citation type="submission" date="2018-05" db="EMBL/GenBank/DDBJ databases">
        <authorList>
            <person name="Li X."/>
        </authorList>
    </citation>
    <scope>NUCLEOTIDE SEQUENCE [LARGE SCALE GENOMIC DNA]</scope>
    <source>
        <strain evidence="9">YIM 73061</strain>
    </source>
</reference>